<evidence type="ECO:0000256" key="5">
    <source>
        <dbReference type="SAM" id="Phobius"/>
    </source>
</evidence>
<dbReference type="InterPro" id="IPR005821">
    <property type="entry name" value="Ion_trans_dom"/>
</dbReference>
<evidence type="ECO:0000313" key="8">
    <source>
        <dbReference type="Proteomes" id="UP000008983"/>
    </source>
</evidence>
<dbReference type="PANTHER" id="PTHR43336:SF3">
    <property type="entry name" value="GUANYLATE CYCLASE DOMAIN-CONTAINING PROTEIN"/>
    <property type="match status" value="1"/>
</dbReference>
<evidence type="ECO:0000256" key="4">
    <source>
        <dbReference type="ARBA" id="ARBA00023136"/>
    </source>
</evidence>
<dbReference type="EMBL" id="GL984336">
    <property type="protein sequence ID" value="EGR27667.1"/>
    <property type="molecule type" value="Genomic_DNA"/>
</dbReference>
<dbReference type="PANTHER" id="PTHR43336">
    <property type="entry name" value="OXYGEN SENSOR HISTIDINE KINASE RESPONSE REGULATOR DEVS/DOSS"/>
    <property type="match status" value="1"/>
</dbReference>
<protein>
    <recommendedName>
        <fullName evidence="6">Guanylate cyclase domain-containing protein</fullName>
    </recommendedName>
</protein>
<comment type="subcellular location">
    <subcellularLocation>
        <location evidence="1">Membrane</location>
        <topology evidence="1">Multi-pass membrane protein</topology>
    </subcellularLocation>
</comment>
<keyword evidence="4 5" id="KW-0472">Membrane</keyword>
<dbReference type="eggNOG" id="ENOG502QQYF">
    <property type="taxonomic scope" value="Eukaryota"/>
</dbReference>
<dbReference type="SUPFAM" id="SSF55073">
    <property type="entry name" value="Nucleotide cyclase"/>
    <property type="match status" value="1"/>
</dbReference>
<reference evidence="7 8" key="1">
    <citation type="submission" date="2011-07" db="EMBL/GenBank/DDBJ databases">
        <authorList>
            <person name="Coyne R."/>
            <person name="Brami D."/>
            <person name="Johnson J."/>
            <person name="Hostetler J."/>
            <person name="Hannick L."/>
            <person name="Clark T."/>
            <person name="Cassidy-Hanley D."/>
            <person name="Inman J."/>
        </authorList>
    </citation>
    <scope>NUCLEOTIDE SEQUENCE [LARGE SCALE GENOMIC DNA]</scope>
    <source>
        <strain evidence="7 8">G5</strain>
    </source>
</reference>
<evidence type="ECO:0000313" key="7">
    <source>
        <dbReference type="EMBL" id="EGR27667.1"/>
    </source>
</evidence>
<feature type="transmembrane region" description="Helical" evidence="5">
    <location>
        <begin position="56"/>
        <end position="75"/>
    </location>
</feature>
<dbReference type="InterPro" id="IPR001054">
    <property type="entry name" value="A/G_cyclase"/>
</dbReference>
<dbReference type="GO" id="GO:0016020">
    <property type="term" value="C:membrane"/>
    <property type="evidence" value="ECO:0007669"/>
    <property type="project" value="UniProtKB-SubCell"/>
</dbReference>
<sequence>MTTITIYALFGDDTRVLVTDKNGDPIFWTINIVVLILFGLEIILASLVNPGYFNGFFFYLDIVSTISLLLDIGWVTEHLFDTTKPAKNSSSQQLQKAGRASRVGTRTGRIVRIVRLVRLIKLYKRAQQLLQEQEKNLLREQQFEEMCIYSNMNTPRHKQRSRVISRQITSGHRIRANSKKISSSFAVNKNNSKDHNNINKKQIQQVKMMQKKKKIYIQYKQIYTKNLVIVESKVGQRLSDLTTQRVIVLVLSIMISVPLFDYNTYIESVTTYGNGLSPIYAFQAEVETPIMIANMKMYIDFHKNQRKQLIEIVLKETTNQCCSHYPNSYFPDDLVSADTLRSEEKFTIELKIGGKIIGYSIIDERRDVQLNAILSIVRTIFISLILTSGAIFFTRDAENLILIPINNMIKKVKRIAENPLEAAQMEEREALAFEQLVKDGNIQEIARLKELEKYETTILEKLIIKIGALLAIGFGEAGSQIIAQNMKKGGEVDPLIPGKKIMAIFGFCDIRNFTDATEVLQTGVMVFVNEIAEIAHAIVDQYLGQANKNIGDSFLLVWKFQENDYFFNVYNQLELKKEKRISELADLPIHAFLNIMAQITLSKKLQKYQLNAKLNQRLPNFKVKMGFGLHVGWAIEGAIGSNYKIDASYLSPNVNMSARLEAATKQFGTNLLISGKLYEILTPKCQKQCRHIDRVLVKGSLIPMNLYTVDVNLQNIIDKNVGRDMFQNQDKFVNEIQKKKHRVQQRLLRNKLKEDIISLKVHISDRFKNNKELIAMREFFTEDFYKEWNYGFQNYLEGNWKTAYYAFQKTLDMLIHVNYIDGPSNTLIEVIQYHNMQAPQDWQGFRALTEK</sequence>
<dbReference type="GO" id="GO:0009190">
    <property type="term" value="P:cyclic nucleotide biosynthetic process"/>
    <property type="evidence" value="ECO:0007669"/>
    <property type="project" value="InterPro"/>
</dbReference>
<dbReference type="FunCoup" id="G0R4D8">
    <property type="interactions" value="10"/>
</dbReference>
<dbReference type="RefSeq" id="XP_004025119.1">
    <property type="nucleotide sequence ID" value="XM_004025070.1"/>
</dbReference>
<evidence type="ECO:0000256" key="2">
    <source>
        <dbReference type="ARBA" id="ARBA00022692"/>
    </source>
</evidence>
<evidence type="ECO:0000259" key="6">
    <source>
        <dbReference type="PROSITE" id="PS50125"/>
    </source>
</evidence>
<dbReference type="OMA" id="IVINQPH"/>
<proteinExistence type="predicted"/>
<keyword evidence="3 5" id="KW-1133">Transmembrane helix</keyword>
<feature type="domain" description="Guanylate cyclase" evidence="6">
    <location>
        <begin position="504"/>
        <end position="661"/>
    </location>
</feature>
<dbReference type="PROSITE" id="PS50125">
    <property type="entry name" value="GUANYLATE_CYCLASE_2"/>
    <property type="match status" value="1"/>
</dbReference>
<name>G0R4D8_ICHMU</name>
<dbReference type="Proteomes" id="UP000008983">
    <property type="component" value="Unassembled WGS sequence"/>
</dbReference>
<evidence type="ECO:0000256" key="1">
    <source>
        <dbReference type="ARBA" id="ARBA00004141"/>
    </source>
</evidence>
<accession>G0R4D8</accession>
<gene>
    <name evidence="7" type="ORF">IMG5_191510</name>
</gene>
<dbReference type="OrthoDB" id="60033at2759"/>
<dbReference type="InterPro" id="IPR027359">
    <property type="entry name" value="Volt_channel_dom_sf"/>
</dbReference>
<dbReference type="GO" id="GO:0035556">
    <property type="term" value="P:intracellular signal transduction"/>
    <property type="evidence" value="ECO:0007669"/>
    <property type="project" value="InterPro"/>
</dbReference>
<keyword evidence="8" id="KW-1185">Reference proteome</keyword>
<dbReference type="InterPro" id="IPR029787">
    <property type="entry name" value="Nucleotide_cyclase"/>
</dbReference>
<organism evidence="7 8">
    <name type="scientific">Ichthyophthirius multifiliis</name>
    <name type="common">White spot disease agent</name>
    <name type="synonym">Ich</name>
    <dbReference type="NCBI Taxonomy" id="5932"/>
    <lineage>
        <taxon>Eukaryota</taxon>
        <taxon>Sar</taxon>
        <taxon>Alveolata</taxon>
        <taxon>Ciliophora</taxon>
        <taxon>Intramacronucleata</taxon>
        <taxon>Oligohymenophorea</taxon>
        <taxon>Hymenostomatida</taxon>
        <taxon>Ophryoglenina</taxon>
        <taxon>Ichthyophthirius</taxon>
    </lineage>
</organism>
<dbReference type="InParanoid" id="G0R4D8"/>
<dbReference type="GO" id="GO:0005216">
    <property type="term" value="F:monoatomic ion channel activity"/>
    <property type="evidence" value="ECO:0007669"/>
    <property type="project" value="InterPro"/>
</dbReference>
<feature type="transmembrane region" description="Helical" evidence="5">
    <location>
        <begin position="26"/>
        <end position="44"/>
    </location>
</feature>
<keyword evidence="2 5" id="KW-0812">Transmembrane</keyword>
<dbReference type="CDD" id="cd07302">
    <property type="entry name" value="CHD"/>
    <property type="match status" value="1"/>
</dbReference>
<dbReference type="AlphaFoldDB" id="G0R4D8"/>
<dbReference type="Gene3D" id="3.30.70.1230">
    <property type="entry name" value="Nucleotide cyclase"/>
    <property type="match status" value="1"/>
</dbReference>
<evidence type="ECO:0000256" key="3">
    <source>
        <dbReference type="ARBA" id="ARBA00022989"/>
    </source>
</evidence>
<dbReference type="GeneID" id="14903737"/>
<dbReference type="Gene3D" id="1.20.120.350">
    <property type="entry name" value="Voltage-gated potassium channels. Chain C"/>
    <property type="match status" value="1"/>
</dbReference>
<dbReference type="Pfam" id="PF00520">
    <property type="entry name" value="Ion_trans"/>
    <property type="match status" value="1"/>
</dbReference>